<keyword evidence="6" id="KW-0969">Cilium</keyword>
<dbReference type="GO" id="GO:0005198">
    <property type="term" value="F:structural molecule activity"/>
    <property type="evidence" value="ECO:0007669"/>
    <property type="project" value="InterPro"/>
</dbReference>
<comment type="subcellular location">
    <subcellularLocation>
        <location evidence="2 5">Bacterial flagellum basal body</location>
    </subcellularLocation>
</comment>
<gene>
    <name evidence="5" type="primary">flgI</name>
    <name evidence="6" type="ORF">ENJ10_08655</name>
</gene>
<reference evidence="6" key="1">
    <citation type="journal article" date="2020" name="mSystems">
        <title>Genome- and Community-Level Interaction Insights into Carbon Utilization and Element Cycling Functions of Hydrothermarchaeota in Hydrothermal Sediment.</title>
        <authorList>
            <person name="Zhou Z."/>
            <person name="Liu Y."/>
            <person name="Xu W."/>
            <person name="Pan J."/>
            <person name="Luo Z.H."/>
            <person name="Li M."/>
        </authorList>
    </citation>
    <scope>NUCLEOTIDE SEQUENCE [LARGE SCALE GENOMIC DNA]</scope>
    <source>
        <strain evidence="6">HyVt-456</strain>
    </source>
</reference>
<keyword evidence="4 5" id="KW-0975">Bacterial flagellum</keyword>
<comment type="function">
    <text evidence="1 5">Assembles around the rod to form the L-ring and probably protects the motor/basal body from shearing forces during rotation.</text>
</comment>
<evidence type="ECO:0000256" key="4">
    <source>
        <dbReference type="ARBA" id="ARBA00023143"/>
    </source>
</evidence>
<dbReference type="HAMAP" id="MF_00416">
    <property type="entry name" value="FlgI"/>
    <property type="match status" value="1"/>
</dbReference>
<feature type="chain" id="PRO_5031643434" description="Flagellar P-ring protein" evidence="5">
    <location>
        <begin position="24"/>
        <end position="379"/>
    </location>
</feature>
<keyword evidence="6" id="KW-0966">Cell projection</keyword>
<dbReference type="PRINTS" id="PR01010">
    <property type="entry name" value="FLGPRINGFLGI"/>
</dbReference>
<evidence type="ECO:0000256" key="2">
    <source>
        <dbReference type="ARBA" id="ARBA00004117"/>
    </source>
</evidence>
<dbReference type="PANTHER" id="PTHR30381">
    <property type="entry name" value="FLAGELLAR P-RING PERIPLASMIC PROTEIN FLGI"/>
    <property type="match status" value="1"/>
</dbReference>
<dbReference type="GO" id="GO:0009428">
    <property type="term" value="C:bacterial-type flagellum basal body, distal rod, P ring"/>
    <property type="evidence" value="ECO:0007669"/>
    <property type="project" value="InterPro"/>
</dbReference>
<dbReference type="AlphaFoldDB" id="A0A7V1LML0"/>
<evidence type="ECO:0000256" key="5">
    <source>
        <dbReference type="HAMAP-Rule" id="MF_00416"/>
    </source>
</evidence>
<evidence type="ECO:0000313" key="6">
    <source>
        <dbReference type="EMBL" id="HED10745.1"/>
    </source>
</evidence>
<comment type="similarity">
    <text evidence="5">Belongs to the FlgI family.</text>
</comment>
<dbReference type="PANTHER" id="PTHR30381:SF0">
    <property type="entry name" value="FLAGELLAR P-RING PROTEIN"/>
    <property type="match status" value="1"/>
</dbReference>
<evidence type="ECO:0000256" key="1">
    <source>
        <dbReference type="ARBA" id="ARBA00002591"/>
    </source>
</evidence>
<proteinExistence type="inferred from homology"/>
<accession>A0A7V1LML0</accession>
<dbReference type="NCBIfam" id="NF003676">
    <property type="entry name" value="PRK05303.1"/>
    <property type="match status" value="1"/>
</dbReference>
<protein>
    <recommendedName>
        <fullName evidence="5">Flagellar P-ring protein</fullName>
    </recommendedName>
    <alternativeName>
        <fullName evidence="5">Basal body P-ring protein</fullName>
    </alternativeName>
</protein>
<sequence precursor="true">MKSLMKTLNLALLLALFATDVNGQVRIKDVVSFENNMQSSLVGYGLVVGLNGSGDRSSTNRGSVFTIQTISNMLERFGITVPRRQLRTRNVAAVMVTAVLKPFSTVGAHFDIVVSSLGDATSLEGGVLLPTPLMDPGGTPYAMSQGPLSIGGFNVETRSGEKLRKNHALVGRVPNGGTLTALPDKQNYDFNKPMRLFLLEPDFTTANRIAAAINQVTATEETQYAKALGPGIVELTLPDSLKSYQGAVTFISSIETLPVQVDVEARVVINERTGTIVAGGAVTIGEVMISHGNLTIHTRTTPVISQPNAFSSGGNTVVAEVSNTVVDEEEARNAVIRETTTVTDLALALNTLGLKPRDIIAVFQAIKQAGALRAQLIIN</sequence>
<dbReference type="InterPro" id="IPR001782">
    <property type="entry name" value="Flag_FlgI"/>
</dbReference>
<dbReference type="GO" id="GO:0071973">
    <property type="term" value="P:bacterial-type flagellum-dependent cell motility"/>
    <property type="evidence" value="ECO:0007669"/>
    <property type="project" value="InterPro"/>
</dbReference>
<keyword evidence="6" id="KW-0282">Flagellum</keyword>
<keyword evidence="3 5" id="KW-0732">Signal</keyword>
<name>A0A7V1LML0_CALAY</name>
<comment type="subunit">
    <text evidence="5">The basal body constitutes a major portion of the flagellar organelle and consists of four rings (L,P,S, and M) mounted on a central rod.</text>
</comment>
<dbReference type="Proteomes" id="UP000886005">
    <property type="component" value="Unassembled WGS sequence"/>
</dbReference>
<dbReference type="GO" id="GO:0030288">
    <property type="term" value="C:outer membrane-bounded periplasmic space"/>
    <property type="evidence" value="ECO:0007669"/>
    <property type="project" value="InterPro"/>
</dbReference>
<dbReference type="EMBL" id="DRLD01000238">
    <property type="protein sequence ID" value="HED10745.1"/>
    <property type="molecule type" value="Genomic_DNA"/>
</dbReference>
<feature type="signal peptide" evidence="5">
    <location>
        <begin position="1"/>
        <end position="23"/>
    </location>
</feature>
<dbReference type="Pfam" id="PF02119">
    <property type="entry name" value="FlgI"/>
    <property type="match status" value="1"/>
</dbReference>
<organism evidence="6">
    <name type="scientific">Caldithrix abyssi</name>
    <dbReference type="NCBI Taxonomy" id="187145"/>
    <lineage>
        <taxon>Bacteria</taxon>
        <taxon>Pseudomonadati</taxon>
        <taxon>Calditrichota</taxon>
        <taxon>Calditrichia</taxon>
        <taxon>Calditrichales</taxon>
        <taxon>Calditrichaceae</taxon>
        <taxon>Caldithrix</taxon>
    </lineage>
</organism>
<comment type="caution">
    <text evidence="6">The sequence shown here is derived from an EMBL/GenBank/DDBJ whole genome shotgun (WGS) entry which is preliminary data.</text>
</comment>
<evidence type="ECO:0000256" key="3">
    <source>
        <dbReference type="ARBA" id="ARBA00022729"/>
    </source>
</evidence>